<evidence type="ECO:0000259" key="4">
    <source>
        <dbReference type="PROSITE" id="PS01124"/>
    </source>
</evidence>
<evidence type="ECO:0000256" key="2">
    <source>
        <dbReference type="ARBA" id="ARBA00023125"/>
    </source>
</evidence>
<accession>D6S6M9</accession>
<dbReference type="STRING" id="525282.HMPREF0391_10101"/>
<dbReference type="AlphaFoldDB" id="D6S6M9"/>
<evidence type="ECO:0000256" key="1">
    <source>
        <dbReference type="ARBA" id="ARBA00023015"/>
    </source>
</evidence>
<keyword evidence="1" id="KW-0805">Transcription regulation</keyword>
<dbReference type="SMART" id="SM00342">
    <property type="entry name" value="HTH_ARAC"/>
    <property type="match status" value="1"/>
</dbReference>
<evidence type="ECO:0000256" key="3">
    <source>
        <dbReference type="ARBA" id="ARBA00023163"/>
    </source>
</evidence>
<dbReference type="PROSITE" id="PS01124">
    <property type="entry name" value="HTH_ARAC_FAMILY_2"/>
    <property type="match status" value="1"/>
</dbReference>
<keyword evidence="3" id="KW-0804">Transcription</keyword>
<dbReference type="OrthoDB" id="9772607at2"/>
<dbReference type="Proteomes" id="UP000004063">
    <property type="component" value="Chromosome"/>
</dbReference>
<dbReference type="SUPFAM" id="SSF46689">
    <property type="entry name" value="Homeodomain-like"/>
    <property type="match status" value="1"/>
</dbReference>
<gene>
    <name evidence="5" type="ORF">HMPREF0391_10101</name>
</gene>
<dbReference type="PRINTS" id="PR00032">
    <property type="entry name" value="HTHARAC"/>
</dbReference>
<dbReference type="PANTHER" id="PTHR47893">
    <property type="entry name" value="REGULATORY PROTEIN PCHR"/>
    <property type="match status" value="1"/>
</dbReference>
<feature type="domain" description="HTH araC/xylS-type" evidence="4">
    <location>
        <begin position="220"/>
        <end position="318"/>
    </location>
</feature>
<keyword evidence="2" id="KW-0238">DNA-binding</keyword>
<dbReference type="InterPro" id="IPR020449">
    <property type="entry name" value="Tscrpt_reg_AraC-type_HTH"/>
</dbReference>
<evidence type="ECO:0000313" key="5">
    <source>
        <dbReference type="EMBL" id="EFH93733.1"/>
    </source>
</evidence>
<organism evidence="5">
    <name type="scientific">Finegoldia magna ATCC 53516</name>
    <dbReference type="NCBI Taxonomy" id="525282"/>
    <lineage>
        <taxon>Bacteria</taxon>
        <taxon>Bacillati</taxon>
        <taxon>Bacillota</taxon>
        <taxon>Tissierellia</taxon>
        <taxon>Tissierellales</taxon>
        <taxon>Peptoniphilaceae</taxon>
        <taxon>Finegoldia</taxon>
    </lineage>
</organism>
<protein>
    <submittedName>
        <fullName evidence="5">Transcriptional regulator, AraC family</fullName>
    </submittedName>
</protein>
<proteinExistence type="predicted"/>
<dbReference type="GO" id="GO:0003700">
    <property type="term" value="F:DNA-binding transcription factor activity"/>
    <property type="evidence" value="ECO:0007669"/>
    <property type="project" value="InterPro"/>
</dbReference>
<dbReference type="InterPro" id="IPR018062">
    <property type="entry name" value="HTH_AraC-typ_CS"/>
</dbReference>
<dbReference type="InterPro" id="IPR053142">
    <property type="entry name" value="PchR_regulatory_protein"/>
</dbReference>
<dbReference type="PANTHER" id="PTHR47893:SF1">
    <property type="entry name" value="REGULATORY PROTEIN PCHR"/>
    <property type="match status" value="1"/>
</dbReference>
<dbReference type="Pfam" id="PF12833">
    <property type="entry name" value="HTH_18"/>
    <property type="match status" value="1"/>
</dbReference>
<dbReference type="InterPro" id="IPR018060">
    <property type="entry name" value="HTH_AraC"/>
</dbReference>
<reference evidence="5" key="1">
    <citation type="submission" date="2010-05" db="EMBL/GenBank/DDBJ databases">
        <authorList>
            <person name="Muzny D."/>
            <person name="Qin X."/>
            <person name="Buhay C."/>
            <person name="Dugan-Rocha S."/>
            <person name="Ding Y."/>
            <person name="Chen G."/>
            <person name="Hawes A."/>
            <person name="Holder M."/>
            <person name="Jhangiani S."/>
            <person name="Johnson A."/>
            <person name="Khan Z."/>
            <person name="Li Z."/>
            <person name="Liu W."/>
            <person name="Liu X."/>
            <person name="Perez L."/>
            <person name="Shen H."/>
            <person name="Wang Q."/>
            <person name="Watt J."/>
            <person name="Xi L."/>
            <person name="Xin Y."/>
            <person name="Zhou J."/>
            <person name="Deng J."/>
            <person name="Jiang H."/>
            <person name="Liu Y."/>
            <person name="Qu J."/>
            <person name="Song X.-Z."/>
            <person name="Zhang L."/>
            <person name="Villasana D."/>
            <person name="Johnson A."/>
            <person name="Liu J."/>
            <person name="Liyanage D."/>
            <person name="Lorensuhewa L."/>
            <person name="Robinson T."/>
            <person name="Song A."/>
            <person name="Song B.-B."/>
            <person name="Dinh H."/>
            <person name="Thornton R."/>
            <person name="Coyle M."/>
            <person name="Francisco L."/>
            <person name="Jackson L."/>
            <person name="Javaid M."/>
            <person name="Korchina V."/>
            <person name="Kovar C."/>
            <person name="Mata R."/>
            <person name="Mathew T."/>
            <person name="Ngo R."/>
            <person name="Nguyen L."/>
            <person name="Nguyen N."/>
            <person name="Okwuonu G."/>
            <person name="Ongeri F."/>
            <person name="Pham C."/>
            <person name="Simmons D."/>
            <person name="Wilczek-Boney K."/>
            <person name="Hale W."/>
            <person name="Jakkamsetti A."/>
            <person name="Pham P."/>
            <person name="Ruth R."/>
            <person name="San Lucas F."/>
            <person name="Warren J."/>
            <person name="Zhang J."/>
            <person name="Zhao Z."/>
            <person name="Zhou C."/>
            <person name="Zhu D."/>
            <person name="Lee S."/>
            <person name="Bess C."/>
            <person name="Blankenburg K."/>
            <person name="Forbes L."/>
            <person name="Fu Q."/>
            <person name="Gubbala S."/>
            <person name="Hirani K."/>
            <person name="Jayaseelan J.C."/>
            <person name="Lara F."/>
            <person name="Munidasa M."/>
            <person name="Palculict T."/>
            <person name="Patil S."/>
            <person name="Pu L.-L."/>
            <person name="Saada N."/>
            <person name="Tang L."/>
            <person name="Weissenberger G."/>
            <person name="Zhu Y."/>
            <person name="Hemphill L."/>
            <person name="Shang Y."/>
            <person name="Youmans B."/>
            <person name="Ayvaz T."/>
            <person name="Ross M."/>
            <person name="Santibanez J."/>
            <person name="Aqrawi P."/>
            <person name="Gross S."/>
            <person name="Joshi V."/>
            <person name="Fowler G."/>
            <person name="Nazareth L."/>
            <person name="Reid J."/>
            <person name="Worley K."/>
            <person name="Petrosino J."/>
            <person name="Highlander S."/>
            <person name="Gibbs R."/>
        </authorList>
    </citation>
    <scope>NUCLEOTIDE SEQUENCE [LARGE SCALE GENOMIC DNA]</scope>
    <source>
        <strain evidence="5">ATCC 53516</strain>
    </source>
</reference>
<sequence length="325" mass="38081">MGKELMCHLYGRNLEKIIENSKGRICEFHNLENGKYIVSKYEIFKGVTVFYNDIHTSVIKKKLSKNLNQSYEINHCREGRFECVLSDGTITYMESGDFAINESSNSSEESFFPISHYHGVTFYINPKEFDSEIYFLEEMLGIKFEVVLRKLCNKDKVFVQRATQHIEHIFYEVYKVPDEILIEYLRIKFQELFLYISSLDTSNKVSDRKYFIKTNVDIVKKIDEFIKNNYEKNITYDKLSEIFKINSTTMKSCYKSVFGQTIKEAITSKRLEVAADFLNNTSISITEIAIRVGFTDHAKFSNTFKNKFNLTPSEYRKISKTAHLV</sequence>
<dbReference type="eggNOG" id="COG2207">
    <property type="taxonomic scope" value="Bacteria"/>
</dbReference>
<dbReference type="PROSITE" id="PS00041">
    <property type="entry name" value="HTH_ARAC_FAMILY_1"/>
    <property type="match status" value="1"/>
</dbReference>
<dbReference type="EMBL" id="ACHM02000001">
    <property type="protein sequence ID" value="EFH93733.1"/>
    <property type="molecule type" value="Genomic_DNA"/>
</dbReference>
<name>D6S6M9_FINMA</name>
<dbReference type="Gene3D" id="1.10.10.60">
    <property type="entry name" value="Homeodomain-like"/>
    <property type="match status" value="2"/>
</dbReference>
<dbReference type="InterPro" id="IPR009057">
    <property type="entry name" value="Homeodomain-like_sf"/>
</dbReference>
<dbReference type="RefSeq" id="WP_002834822.1">
    <property type="nucleotide sequence ID" value="NZ_CM000955.1"/>
</dbReference>
<dbReference type="HOGENOM" id="CLU_052345_0_0_9"/>
<dbReference type="GO" id="GO:0043565">
    <property type="term" value="F:sequence-specific DNA binding"/>
    <property type="evidence" value="ECO:0007669"/>
    <property type="project" value="InterPro"/>
</dbReference>
<comment type="caution">
    <text evidence="5">The sequence shown here is derived from an EMBL/GenBank/DDBJ whole genome shotgun (WGS) entry which is preliminary data.</text>
</comment>